<keyword evidence="2" id="KW-0472">Membrane</keyword>
<feature type="transmembrane region" description="Helical" evidence="2">
    <location>
        <begin position="49"/>
        <end position="71"/>
    </location>
</feature>
<gene>
    <name evidence="4" type="ORF">AXI58_00420</name>
</gene>
<comment type="similarity">
    <text evidence="1">Belongs to the DedA family.</text>
</comment>
<protein>
    <recommendedName>
        <fullName evidence="3">VTT domain-containing protein</fullName>
    </recommendedName>
</protein>
<keyword evidence="2" id="KW-0812">Transmembrane</keyword>
<dbReference type="PANTHER" id="PTHR42709">
    <property type="entry name" value="ALKALINE PHOSPHATASE LIKE PROTEIN"/>
    <property type="match status" value="1"/>
</dbReference>
<dbReference type="Proteomes" id="UP000075430">
    <property type="component" value="Unassembled WGS sequence"/>
</dbReference>
<dbReference type="InterPro" id="IPR032816">
    <property type="entry name" value="VTT_dom"/>
</dbReference>
<dbReference type="AlphaFoldDB" id="A0A150FCE1"/>
<dbReference type="OrthoDB" id="9782291at2"/>
<dbReference type="GO" id="GO:0005886">
    <property type="term" value="C:plasma membrane"/>
    <property type="evidence" value="ECO:0007669"/>
    <property type="project" value="TreeGrafter"/>
</dbReference>
<feature type="domain" description="VTT" evidence="3">
    <location>
        <begin position="29"/>
        <end position="155"/>
    </location>
</feature>
<dbReference type="InterPro" id="IPR051311">
    <property type="entry name" value="DedA_domain"/>
</dbReference>
<keyword evidence="2" id="KW-1133">Transmembrane helix</keyword>
<evidence type="ECO:0000313" key="5">
    <source>
        <dbReference type="Proteomes" id="UP000075430"/>
    </source>
</evidence>
<feature type="transmembrane region" description="Helical" evidence="2">
    <location>
        <begin position="135"/>
        <end position="160"/>
    </location>
</feature>
<accession>A0A150FCE1</accession>
<dbReference type="RefSeq" id="WP_061520026.1">
    <property type="nucleotide sequence ID" value="NZ_JAJJBV010000017.1"/>
</dbReference>
<comment type="caution">
    <text evidence="4">The sequence shown here is derived from an EMBL/GenBank/DDBJ whole genome shotgun (WGS) entry which is preliminary data.</text>
</comment>
<evidence type="ECO:0000313" key="4">
    <source>
        <dbReference type="EMBL" id="KXZ23416.1"/>
    </source>
</evidence>
<dbReference type="Pfam" id="PF09335">
    <property type="entry name" value="VTT_dom"/>
    <property type="match status" value="1"/>
</dbReference>
<reference evidence="5" key="1">
    <citation type="submission" date="2016-02" db="EMBL/GenBank/DDBJ databases">
        <authorList>
            <person name="Dunlap C."/>
        </authorList>
    </citation>
    <scope>NUCLEOTIDE SEQUENCE [LARGE SCALE GENOMIC DNA]</scope>
    <source>
        <strain evidence="5">NRRL B-41092</strain>
    </source>
</reference>
<evidence type="ECO:0000256" key="2">
    <source>
        <dbReference type="SAM" id="Phobius"/>
    </source>
</evidence>
<evidence type="ECO:0000259" key="3">
    <source>
        <dbReference type="Pfam" id="PF09335"/>
    </source>
</evidence>
<keyword evidence="5" id="KW-1185">Reference proteome</keyword>
<dbReference type="PANTHER" id="PTHR42709:SF9">
    <property type="entry name" value="ALKALINE PHOSPHATASE LIKE PROTEIN"/>
    <property type="match status" value="1"/>
</dbReference>
<evidence type="ECO:0000256" key="1">
    <source>
        <dbReference type="ARBA" id="ARBA00010792"/>
    </source>
</evidence>
<dbReference type="EMBL" id="LSBA01000001">
    <property type="protein sequence ID" value="KXZ23416.1"/>
    <property type="molecule type" value="Genomic_DNA"/>
</dbReference>
<sequence length="162" mass="18539">MELVQQLISDYGYIAIFLMLTLGIIGLPVPDEVMMTLVGYFTHLKVLNYELSILISFIGALLGMIISYLIGRKAGRPFINKFGKWVGLKEKRMEKVDRWMKKYGPYTIILGYFIPGVRHVTCYFSGIGRMDFKTYFCFAAIGAFLWCFIFITIGKFIGVINV</sequence>
<proteinExistence type="inferred from homology"/>
<dbReference type="STRING" id="1793963.AXI58_00420"/>
<organism evidence="4 5">
    <name type="scientific">Bacillus nakamurai</name>
    <dbReference type="NCBI Taxonomy" id="1793963"/>
    <lineage>
        <taxon>Bacteria</taxon>
        <taxon>Bacillati</taxon>
        <taxon>Bacillota</taxon>
        <taxon>Bacilli</taxon>
        <taxon>Bacillales</taxon>
        <taxon>Bacillaceae</taxon>
        <taxon>Bacillus</taxon>
    </lineage>
</organism>
<feature type="transmembrane region" description="Helical" evidence="2">
    <location>
        <begin position="12"/>
        <end position="29"/>
    </location>
</feature>
<name>A0A150FCE1_9BACI</name>